<accession>A0A8H4XLD7</accession>
<reference evidence="1" key="1">
    <citation type="journal article" date="2020" name="BMC Genomics">
        <title>Correction to: Identification and distribution of gene clusters required for synthesis of sphingolipid metabolism inhibitors in diverse species of the filamentous fungus Fusarium.</title>
        <authorList>
            <person name="Kim H.S."/>
            <person name="Lohmar J.M."/>
            <person name="Busman M."/>
            <person name="Brown D.W."/>
            <person name="Naumann T.A."/>
            <person name="Divon H.H."/>
            <person name="Lysoe E."/>
            <person name="Uhlig S."/>
            <person name="Proctor R.H."/>
        </authorList>
    </citation>
    <scope>NUCLEOTIDE SEQUENCE</scope>
    <source>
        <strain evidence="1">NRRL 22465</strain>
    </source>
</reference>
<evidence type="ECO:0000313" key="1">
    <source>
        <dbReference type="EMBL" id="KAF4980031.1"/>
    </source>
</evidence>
<gene>
    <name evidence="1" type="ORF">FZEAL_3893</name>
</gene>
<dbReference type="Proteomes" id="UP000635477">
    <property type="component" value="Unassembled WGS sequence"/>
</dbReference>
<keyword evidence="2" id="KW-1185">Reference proteome</keyword>
<reference evidence="1" key="2">
    <citation type="submission" date="2020-05" db="EMBL/GenBank/DDBJ databases">
        <authorList>
            <person name="Kim H.-S."/>
            <person name="Proctor R.H."/>
            <person name="Brown D.W."/>
        </authorList>
    </citation>
    <scope>NUCLEOTIDE SEQUENCE</scope>
    <source>
        <strain evidence="1">NRRL 22465</strain>
    </source>
</reference>
<name>A0A8H4XLD7_9HYPO</name>
<protein>
    <submittedName>
        <fullName evidence="1">Uncharacterized protein</fullName>
    </submittedName>
</protein>
<proteinExistence type="predicted"/>
<dbReference type="EMBL" id="JABEYC010000260">
    <property type="protein sequence ID" value="KAF4980031.1"/>
    <property type="molecule type" value="Genomic_DNA"/>
</dbReference>
<organism evidence="1 2">
    <name type="scientific">Fusarium zealandicum</name>
    <dbReference type="NCBI Taxonomy" id="1053134"/>
    <lineage>
        <taxon>Eukaryota</taxon>
        <taxon>Fungi</taxon>
        <taxon>Dikarya</taxon>
        <taxon>Ascomycota</taxon>
        <taxon>Pezizomycotina</taxon>
        <taxon>Sordariomycetes</taxon>
        <taxon>Hypocreomycetidae</taxon>
        <taxon>Hypocreales</taxon>
        <taxon>Nectriaceae</taxon>
        <taxon>Fusarium</taxon>
        <taxon>Fusarium staphyleae species complex</taxon>
    </lineage>
</organism>
<evidence type="ECO:0000313" key="2">
    <source>
        <dbReference type="Proteomes" id="UP000635477"/>
    </source>
</evidence>
<sequence>MCEFSTKTYLCRNCFLVVHFEADRVFCEEEVERRAREGETENVKCLRGCGDKIIRVHQDECEKCNPSRKGASKREWCPDPRGFNLKIDEA</sequence>
<dbReference type="AlphaFoldDB" id="A0A8H4XLD7"/>
<comment type="caution">
    <text evidence="1">The sequence shown here is derived from an EMBL/GenBank/DDBJ whole genome shotgun (WGS) entry which is preliminary data.</text>
</comment>